<keyword evidence="4" id="KW-0805">Transcription regulation</keyword>
<dbReference type="InterPro" id="IPR024137">
    <property type="entry name" value="His_deAcase_cplx_SAP130"/>
</dbReference>
<feature type="compositionally biased region" description="Polar residues" evidence="7">
    <location>
        <begin position="771"/>
        <end position="783"/>
    </location>
</feature>
<keyword evidence="10" id="KW-1185">Reference proteome</keyword>
<feature type="region of interest" description="Disordered" evidence="7">
    <location>
        <begin position="653"/>
        <end position="815"/>
    </location>
</feature>
<evidence type="ECO:0000256" key="2">
    <source>
        <dbReference type="ARBA" id="ARBA00007859"/>
    </source>
</evidence>
<accession>A0A8S3TFP2</accession>
<evidence type="ECO:0000313" key="10">
    <source>
        <dbReference type="Proteomes" id="UP000683360"/>
    </source>
</evidence>
<feature type="compositionally biased region" description="Polar residues" evidence="7">
    <location>
        <begin position="578"/>
        <end position="587"/>
    </location>
</feature>
<evidence type="ECO:0000256" key="4">
    <source>
        <dbReference type="ARBA" id="ARBA00023015"/>
    </source>
</evidence>
<evidence type="ECO:0000256" key="5">
    <source>
        <dbReference type="ARBA" id="ARBA00023163"/>
    </source>
</evidence>
<feature type="region of interest" description="Disordered" evidence="7">
    <location>
        <begin position="1"/>
        <end position="47"/>
    </location>
</feature>
<gene>
    <name evidence="9" type="ORF">MEDL_45067</name>
</gene>
<feature type="compositionally biased region" description="Polar residues" evidence="7">
    <location>
        <begin position="695"/>
        <end position="754"/>
    </location>
</feature>
<feature type="compositionally biased region" description="Acidic residues" evidence="7">
    <location>
        <begin position="805"/>
        <end position="815"/>
    </location>
</feature>
<dbReference type="EMBL" id="CAJPWZ010002180">
    <property type="protein sequence ID" value="CAG2232352.1"/>
    <property type="molecule type" value="Genomic_DNA"/>
</dbReference>
<name>A0A8S3TFP2_MYTED</name>
<feature type="region of interest" description="Disordered" evidence="7">
    <location>
        <begin position="423"/>
        <end position="447"/>
    </location>
</feature>
<evidence type="ECO:0000256" key="7">
    <source>
        <dbReference type="SAM" id="MobiDB-lite"/>
    </source>
</evidence>
<keyword evidence="6" id="KW-0539">Nucleus</keyword>
<evidence type="ECO:0000259" key="8">
    <source>
        <dbReference type="Pfam" id="PF16014"/>
    </source>
</evidence>
<feature type="domain" description="Histone deacetylase complex subunit SAP130 C-terminal" evidence="8">
    <location>
        <begin position="717"/>
        <end position="982"/>
    </location>
</feature>
<sequence>MASVMSGIDIDRMSSQSSGEKPPDDSGKAGQPLRIPSSKPSQSNAPYQTLSKTLNRPVLQMQNVGGVIPPAHSAQPLQSFLPAAAGLPQGLLAGNIDVNKPSLTANPINFSTLTPASTSSTSMMPSTQIVRVATPGTSQPSIVQISAPTSITSTSQHGTDGSILKPHIQTAYPSHLPRGAAAAASVLAAPKSNTAVPMLRPSQHAVPTSSSTTGIHGARGSLITTTPLRTTTPPLTRPISPAISVATTPSEPHSNHTFRTPQVITTTPLRTTTPPLTRPISPAISVATTPSEPHRQMKALPGTTAMNTAPSIQITLQTANRPDLTQKQIITHQQPVQKPVHLSHGMALSSPKILMSQPSVTQHSVLSNISKTNKSTVPVSSIATFPASAVTLSNLTSAPISSINSLSAASSIIPVAKVNPVRQQQPSSISSSHLPSRPVTTTHDRTEPLTQSTAMFMPQPHRPITSTMTLPGSVTGVDTRQGAGMNLSQLQLQYMISPEYHQLMYQQMAAAAAAQATGLPISSASSVRPGLINQTPNLSATLQAAVHGLVSTTQPLVDHNTMLMRQGPLSLFTPHSAGTSYTTSSDGNVIRPTTPKDSSGSIPSTSVVMATASIPVNVPALSAMAIASSNIHSLATASSNLYINATQATGVPQFQSSQPTNIPVTNANSSPRPSILRKRTNEGMTVVKKPVCGLNTVQEKLPDNNSPRPDSRTDSAPQSNTSSPKTPATPAGESQSSTDTALSSEATTPTQNALSDLRIKQEPPDTIENGFPNSSSLPNSTETSPRKKPRKQLLHVNEELKDSSTSEDDDFEEDKIDIREEDIEFRDEYVDDEGVRWTLEKNRPNISLLNFYNFTWKSRNNHFQRYTDVKPKDERRPTVNELSNQRAVTQKASGWKLYHMAAQMEDLTGLEKTLHQKVLSLQESIAPQPVRQHAPEDDSGLLHELTQANLQRSKLIADQLDEAKTSMLKVLDHKTKIFEIINKHMSKRPIKKKER</sequence>
<dbReference type="Proteomes" id="UP000683360">
    <property type="component" value="Unassembled WGS sequence"/>
</dbReference>
<dbReference type="GO" id="GO:0000122">
    <property type="term" value="P:negative regulation of transcription by RNA polymerase II"/>
    <property type="evidence" value="ECO:0007669"/>
    <property type="project" value="TreeGrafter"/>
</dbReference>
<dbReference type="InterPro" id="IPR031963">
    <property type="entry name" value="SAP130_C"/>
</dbReference>
<evidence type="ECO:0000256" key="3">
    <source>
        <dbReference type="ARBA" id="ARBA00022491"/>
    </source>
</evidence>
<comment type="similarity">
    <text evidence="2">Belongs to the SAP130 family.</text>
</comment>
<dbReference type="EMBL" id="CAJPWZ010002180">
    <property type="protein sequence ID" value="CAG2232351.1"/>
    <property type="molecule type" value="Genomic_DNA"/>
</dbReference>
<protein>
    <submittedName>
        <fullName evidence="9">SAP130</fullName>
    </submittedName>
</protein>
<feature type="compositionally biased region" description="Low complexity" evidence="7">
    <location>
        <begin position="423"/>
        <end position="438"/>
    </location>
</feature>
<organism evidence="9 10">
    <name type="scientific">Mytilus edulis</name>
    <name type="common">Blue mussel</name>
    <dbReference type="NCBI Taxonomy" id="6550"/>
    <lineage>
        <taxon>Eukaryota</taxon>
        <taxon>Metazoa</taxon>
        <taxon>Spiralia</taxon>
        <taxon>Lophotrochozoa</taxon>
        <taxon>Mollusca</taxon>
        <taxon>Bivalvia</taxon>
        <taxon>Autobranchia</taxon>
        <taxon>Pteriomorphia</taxon>
        <taxon>Mytilida</taxon>
        <taxon>Mytiloidea</taxon>
        <taxon>Mytilidae</taxon>
        <taxon>Mytilinae</taxon>
        <taxon>Mytilus</taxon>
    </lineage>
</organism>
<keyword evidence="5" id="KW-0804">Transcription</keyword>
<comment type="caution">
    <text evidence="9">The sequence shown here is derived from an EMBL/GenBank/DDBJ whole genome shotgun (WGS) entry which is preliminary data.</text>
</comment>
<comment type="subcellular location">
    <subcellularLocation>
        <location evidence="1">Nucleus</location>
    </subcellularLocation>
</comment>
<dbReference type="GO" id="GO:0070822">
    <property type="term" value="C:Sin3-type complex"/>
    <property type="evidence" value="ECO:0007669"/>
    <property type="project" value="TreeGrafter"/>
</dbReference>
<evidence type="ECO:0000313" key="9">
    <source>
        <dbReference type="EMBL" id="CAG2232351.1"/>
    </source>
</evidence>
<evidence type="ECO:0000256" key="6">
    <source>
        <dbReference type="ARBA" id="ARBA00023242"/>
    </source>
</evidence>
<dbReference type="PANTHER" id="PTHR13497">
    <property type="entry name" value="HISTONE DEACETYLASE COMPLEX SUBUNIT SAP130"/>
    <property type="match status" value="1"/>
</dbReference>
<dbReference type="PANTHER" id="PTHR13497:SF3">
    <property type="entry name" value="HISTONE DEACETYLASE COMPLEX SUBUNIT SAP130"/>
    <property type="match status" value="1"/>
</dbReference>
<feature type="region of interest" description="Disordered" evidence="7">
    <location>
        <begin position="578"/>
        <end position="603"/>
    </location>
</feature>
<dbReference type="Pfam" id="PF16014">
    <property type="entry name" value="SAP130_C"/>
    <property type="match status" value="1"/>
</dbReference>
<feature type="compositionally biased region" description="Polar residues" evidence="7">
    <location>
        <begin position="38"/>
        <end position="47"/>
    </location>
</feature>
<keyword evidence="3" id="KW-0678">Repressor</keyword>
<feature type="compositionally biased region" description="Polar residues" evidence="7">
    <location>
        <begin position="653"/>
        <end position="672"/>
    </location>
</feature>
<evidence type="ECO:0000256" key="1">
    <source>
        <dbReference type="ARBA" id="ARBA00004123"/>
    </source>
</evidence>
<dbReference type="AlphaFoldDB" id="A0A8S3TFP2"/>
<proteinExistence type="inferred from homology"/>
<dbReference type="OrthoDB" id="10048604at2759"/>
<reference evidence="9" key="1">
    <citation type="submission" date="2021-03" db="EMBL/GenBank/DDBJ databases">
        <authorList>
            <person name="Bekaert M."/>
        </authorList>
    </citation>
    <scope>NUCLEOTIDE SEQUENCE</scope>
</reference>